<protein>
    <submittedName>
        <fullName evidence="2">Diguanylate cyclase</fullName>
        <ecNumber evidence="2">2.7.7.65</ecNumber>
    </submittedName>
</protein>
<dbReference type="Proteomes" id="UP000707356">
    <property type="component" value="Unassembled WGS sequence"/>
</dbReference>
<dbReference type="CDD" id="cd01949">
    <property type="entry name" value="GGDEF"/>
    <property type="match status" value="1"/>
</dbReference>
<dbReference type="AlphaFoldDB" id="A0A951PAX5"/>
<dbReference type="GO" id="GO:0043709">
    <property type="term" value="P:cell adhesion involved in single-species biofilm formation"/>
    <property type="evidence" value="ECO:0007669"/>
    <property type="project" value="TreeGrafter"/>
</dbReference>
<gene>
    <name evidence="2" type="ORF">KME07_11675</name>
</gene>
<reference evidence="2" key="1">
    <citation type="submission" date="2021-05" db="EMBL/GenBank/DDBJ databases">
        <authorList>
            <person name="Pietrasiak N."/>
            <person name="Ward R."/>
            <person name="Stajich J.E."/>
            <person name="Kurbessoian T."/>
        </authorList>
    </citation>
    <scope>NUCLEOTIDE SEQUENCE</scope>
    <source>
        <strain evidence="2">GSE-TBD4-15B</strain>
    </source>
</reference>
<keyword evidence="2" id="KW-0548">Nucleotidyltransferase</keyword>
<dbReference type="GO" id="GO:0005886">
    <property type="term" value="C:plasma membrane"/>
    <property type="evidence" value="ECO:0007669"/>
    <property type="project" value="TreeGrafter"/>
</dbReference>
<dbReference type="EMBL" id="JAHHHV010000065">
    <property type="protein sequence ID" value="MBW4466084.1"/>
    <property type="molecule type" value="Genomic_DNA"/>
</dbReference>
<dbReference type="Pfam" id="PF08495">
    <property type="entry name" value="FIST"/>
    <property type="match status" value="1"/>
</dbReference>
<evidence type="ECO:0000259" key="1">
    <source>
        <dbReference type="PROSITE" id="PS50887"/>
    </source>
</evidence>
<dbReference type="PANTHER" id="PTHR45138:SF9">
    <property type="entry name" value="DIGUANYLATE CYCLASE DGCM-RELATED"/>
    <property type="match status" value="1"/>
</dbReference>
<dbReference type="FunFam" id="3.30.70.270:FF:000001">
    <property type="entry name" value="Diguanylate cyclase domain protein"/>
    <property type="match status" value="1"/>
</dbReference>
<evidence type="ECO:0000313" key="2">
    <source>
        <dbReference type="EMBL" id="MBW4466084.1"/>
    </source>
</evidence>
<dbReference type="InterPro" id="IPR000160">
    <property type="entry name" value="GGDEF_dom"/>
</dbReference>
<dbReference type="Pfam" id="PF10442">
    <property type="entry name" value="FIST_C"/>
    <property type="match status" value="1"/>
</dbReference>
<dbReference type="NCBIfam" id="TIGR00254">
    <property type="entry name" value="GGDEF"/>
    <property type="match status" value="1"/>
</dbReference>
<evidence type="ECO:0000313" key="3">
    <source>
        <dbReference type="Proteomes" id="UP000707356"/>
    </source>
</evidence>
<dbReference type="Pfam" id="PF00990">
    <property type="entry name" value="GGDEF"/>
    <property type="match status" value="1"/>
</dbReference>
<name>A0A951PAX5_9CYAN</name>
<dbReference type="EC" id="2.7.7.65" evidence="2"/>
<sequence>MITSLNIHYTQPSDLLEIQQRFQHHPADKTLIQIFSGQVTKPEIEQLLQDLKALFPGVPILGATTAGEILEGKIQEHSVVLNFCFFDATAVQTAIIDEYDDLHQAGKTLALALKPANPQAIILLGCGLKDRRTVDATALLNALYAEFPAAIIAGAQAGDNGQGMISYVFTENGITAQGAVTAALSGESLAVHNSYNLSWVPIGKKFTITKAVGSRVYSIDNQSPLNLYNHYLGTEVVQGLPLSAADFPLIIEHDGIPMAIHAMGVNEDGSFDYIHSFHSGEQVQFGFCHSGLLAIAAKQTSDALRAYPAQAAFIYSCVSRKWILGQDINVEIAPIANLAPTAGFFAYGEYFTHSDLGKCLFFSQTMTVLTLAELDKPEAAVLADQLKPLITAEESKQLKTLRVLHRLVERSAHEIEIINHKLSEMAHEDFLTGLFNRRHFDQQFTAEFRRAQRSGEPLSLILLDVDAFKLYNDTYGHVKGDSCLRAVAAVLKQVPQRPGDSVSRYGGEEFVCILPNTDFDGAMLLAEKIRQDVSRLAIPHSTSAISSYLTVSIGVQTAEQITEGQTPELLISMCDQQLYAAKMNGRNRTCGSRSSF</sequence>
<dbReference type="InterPro" id="IPR050469">
    <property type="entry name" value="Diguanylate_Cyclase"/>
</dbReference>
<dbReference type="InterPro" id="IPR013702">
    <property type="entry name" value="FIST_domain_N"/>
</dbReference>
<accession>A0A951PAX5</accession>
<dbReference type="InterPro" id="IPR043128">
    <property type="entry name" value="Rev_trsase/Diguanyl_cyclase"/>
</dbReference>
<dbReference type="PANTHER" id="PTHR45138">
    <property type="entry name" value="REGULATORY COMPONENTS OF SENSORY TRANSDUCTION SYSTEM"/>
    <property type="match status" value="1"/>
</dbReference>
<dbReference type="Gene3D" id="3.30.70.270">
    <property type="match status" value="1"/>
</dbReference>
<organism evidence="2 3">
    <name type="scientific">Pegethrix bostrychoides GSE-TBD4-15B</name>
    <dbReference type="NCBI Taxonomy" id="2839662"/>
    <lineage>
        <taxon>Bacteria</taxon>
        <taxon>Bacillati</taxon>
        <taxon>Cyanobacteriota</taxon>
        <taxon>Cyanophyceae</taxon>
        <taxon>Oculatellales</taxon>
        <taxon>Oculatellaceae</taxon>
        <taxon>Pegethrix</taxon>
    </lineage>
</organism>
<dbReference type="GO" id="GO:0052621">
    <property type="term" value="F:diguanylate cyclase activity"/>
    <property type="evidence" value="ECO:0007669"/>
    <property type="project" value="UniProtKB-EC"/>
</dbReference>
<dbReference type="SMART" id="SM00897">
    <property type="entry name" value="FIST"/>
    <property type="match status" value="1"/>
</dbReference>
<comment type="caution">
    <text evidence="2">The sequence shown here is derived from an EMBL/GenBank/DDBJ whole genome shotgun (WGS) entry which is preliminary data.</text>
</comment>
<keyword evidence="2" id="KW-0808">Transferase</keyword>
<dbReference type="PROSITE" id="PS50887">
    <property type="entry name" value="GGDEF"/>
    <property type="match status" value="1"/>
</dbReference>
<proteinExistence type="predicted"/>
<dbReference type="SMART" id="SM01204">
    <property type="entry name" value="FIST_C"/>
    <property type="match status" value="1"/>
</dbReference>
<dbReference type="GO" id="GO:1902201">
    <property type="term" value="P:negative regulation of bacterial-type flagellum-dependent cell motility"/>
    <property type="evidence" value="ECO:0007669"/>
    <property type="project" value="TreeGrafter"/>
</dbReference>
<dbReference type="InterPro" id="IPR029787">
    <property type="entry name" value="Nucleotide_cyclase"/>
</dbReference>
<reference evidence="2" key="2">
    <citation type="journal article" date="2022" name="Microbiol. Resour. Announc.">
        <title>Metagenome Sequencing to Explore Phylogenomics of Terrestrial Cyanobacteria.</title>
        <authorList>
            <person name="Ward R.D."/>
            <person name="Stajich J.E."/>
            <person name="Johansen J.R."/>
            <person name="Huntemann M."/>
            <person name="Clum A."/>
            <person name="Foster B."/>
            <person name="Foster B."/>
            <person name="Roux S."/>
            <person name="Palaniappan K."/>
            <person name="Varghese N."/>
            <person name="Mukherjee S."/>
            <person name="Reddy T.B.K."/>
            <person name="Daum C."/>
            <person name="Copeland A."/>
            <person name="Chen I.A."/>
            <person name="Ivanova N.N."/>
            <person name="Kyrpides N.C."/>
            <person name="Shapiro N."/>
            <person name="Eloe-Fadrosh E.A."/>
            <person name="Pietrasiak N."/>
        </authorList>
    </citation>
    <scope>NUCLEOTIDE SEQUENCE</scope>
    <source>
        <strain evidence="2">GSE-TBD4-15B</strain>
    </source>
</reference>
<dbReference type="SUPFAM" id="SSF55073">
    <property type="entry name" value="Nucleotide cyclase"/>
    <property type="match status" value="1"/>
</dbReference>
<dbReference type="InterPro" id="IPR019494">
    <property type="entry name" value="FIST_C"/>
</dbReference>
<feature type="domain" description="GGDEF" evidence="1">
    <location>
        <begin position="456"/>
        <end position="594"/>
    </location>
</feature>
<dbReference type="SMART" id="SM00267">
    <property type="entry name" value="GGDEF"/>
    <property type="match status" value="1"/>
</dbReference>